<dbReference type="EMBL" id="JAUDFV010000020">
    <property type="protein sequence ID" value="KAL2740804.1"/>
    <property type="molecule type" value="Genomic_DNA"/>
</dbReference>
<evidence type="ECO:0000313" key="2">
    <source>
        <dbReference type="EMBL" id="KAL2740804.1"/>
    </source>
</evidence>
<keyword evidence="1" id="KW-0472">Membrane</keyword>
<keyword evidence="3" id="KW-1185">Reference proteome</keyword>
<keyword evidence="1" id="KW-1133">Transmembrane helix</keyword>
<proteinExistence type="predicted"/>
<dbReference type="AlphaFoldDB" id="A0ABD2C7S3"/>
<organism evidence="2 3">
    <name type="scientific">Vespula squamosa</name>
    <name type="common">Southern yellow jacket</name>
    <name type="synonym">Wasp</name>
    <dbReference type="NCBI Taxonomy" id="30214"/>
    <lineage>
        <taxon>Eukaryota</taxon>
        <taxon>Metazoa</taxon>
        <taxon>Ecdysozoa</taxon>
        <taxon>Arthropoda</taxon>
        <taxon>Hexapoda</taxon>
        <taxon>Insecta</taxon>
        <taxon>Pterygota</taxon>
        <taxon>Neoptera</taxon>
        <taxon>Endopterygota</taxon>
        <taxon>Hymenoptera</taxon>
        <taxon>Apocrita</taxon>
        <taxon>Aculeata</taxon>
        <taxon>Vespoidea</taxon>
        <taxon>Vespidae</taxon>
        <taxon>Vespinae</taxon>
        <taxon>Vespula</taxon>
    </lineage>
</organism>
<reference evidence="2 3" key="1">
    <citation type="journal article" date="2024" name="Ann. Entomol. Soc. Am.">
        <title>Genomic analyses of the southern and eastern yellowjacket wasps (Hymenoptera: Vespidae) reveal evolutionary signatures of social life.</title>
        <authorList>
            <person name="Catto M.A."/>
            <person name="Caine P.B."/>
            <person name="Orr S.E."/>
            <person name="Hunt B.G."/>
            <person name="Goodisman M.A.D."/>
        </authorList>
    </citation>
    <scope>NUCLEOTIDE SEQUENCE [LARGE SCALE GENOMIC DNA]</scope>
    <source>
        <strain evidence="2">233</strain>
        <tissue evidence="2">Head and thorax</tissue>
    </source>
</reference>
<sequence>MFIYHIIIFEMLYFGKNVKAGWVEIPEFSDEKKVYRIPFFKRDYEYKFMPNDDNNSFFHKKDNSTIYEEQSEMKIPLTSDLDVNITQLSVTELNIGTEKYFTNVSAEHIVENNSDIKNDSYEMDKLLIESDPIKLEEHISDTEMYDTEEAILKQQLPMSNKNLNETLKEDKNTFLMYLPTEILKNVHKNLKSQSSSTKGKLQFLKSFEKILSLEIESRLIRFINPIRIKRGISDHYDHGYDDHEDHGLGFPSIEGALMAISFLTFAVYLVRLVMLLFRNNGTQSTVPTVLIGKKKRSVEEFNEETARILHSVDNFISNI</sequence>
<evidence type="ECO:0000313" key="3">
    <source>
        <dbReference type="Proteomes" id="UP001607302"/>
    </source>
</evidence>
<gene>
    <name evidence="2" type="ORF">V1478_000945</name>
</gene>
<dbReference type="Proteomes" id="UP001607302">
    <property type="component" value="Unassembled WGS sequence"/>
</dbReference>
<name>A0ABD2C7S3_VESSQ</name>
<keyword evidence="1" id="KW-0812">Transmembrane</keyword>
<comment type="caution">
    <text evidence="2">The sequence shown here is derived from an EMBL/GenBank/DDBJ whole genome shotgun (WGS) entry which is preliminary data.</text>
</comment>
<protein>
    <submittedName>
        <fullName evidence="2">Uncharacterized protein</fullName>
    </submittedName>
</protein>
<feature type="transmembrane region" description="Helical" evidence="1">
    <location>
        <begin position="256"/>
        <end position="277"/>
    </location>
</feature>
<evidence type="ECO:0000256" key="1">
    <source>
        <dbReference type="SAM" id="Phobius"/>
    </source>
</evidence>
<accession>A0ABD2C7S3</accession>